<organism evidence="3 4">
    <name type="scientific">Ruegeria atlantica</name>
    <dbReference type="NCBI Taxonomy" id="81569"/>
    <lineage>
        <taxon>Bacteria</taxon>
        <taxon>Pseudomonadati</taxon>
        <taxon>Pseudomonadota</taxon>
        <taxon>Alphaproteobacteria</taxon>
        <taxon>Rhodobacterales</taxon>
        <taxon>Roseobacteraceae</taxon>
        <taxon>Ruegeria</taxon>
    </lineage>
</organism>
<accession>A0A0P1EKZ8</accession>
<keyword evidence="2" id="KW-0732">Signal</keyword>
<dbReference type="Gene3D" id="3.30.910.20">
    <property type="entry name" value="Skp domain"/>
    <property type="match status" value="1"/>
</dbReference>
<name>A0A0P1EKZ8_9RHOB</name>
<evidence type="ECO:0000313" key="3">
    <source>
        <dbReference type="EMBL" id="CUH41450.1"/>
    </source>
</evidence>
<evidence type="ECO:0000256" key="2">
    <source>
        <dbReference type="SAM" id="SignalP"/>
    </source>
</evidence>
<dbReference type="Proteomes" id="UP000050786">
    <property type="component" value="Unassembled WGS sequence"/>
</dbReference>
<dbReference type="Pfam" id="PF03938">
    <property type="entry name" value="OmpH"/>
    <property type="match status" value="1"/>
</dbReference>
<dbReference type="GO" id="GO:0051082">
    <property type="term" value="F:unfolded protein binding"/>
    <property type="evidence" value="ECO:0007669"/>
    <property type="project" value="InterPro"/>
</dbReference>
<dbReference type="InterPro" id="IPR005632">
    <property type="entry name" value="Chaperone_Skp"/>
</dbReference>
<evidence type="ECO:0000313" key="4">
    <source>
        <dbReference type="Proteomes" id="UP000050786"/>
    </source>
</evidence>
<protein>
    <submittedName>
        <fullName evidence="3">Outer membrane protein</fullName>
    </submittedName>
</protein>
<feature type="signal peptide" evidence="2">
    <location>
        <begin position="1"/>
        <end position="42"/>
    </location>
</feature>
<evidence type="ECO:0000256" key="1">
    <source>
        <dbReference type="SAM" id="Coils"/>
    </source>
</evidence>
<keyword evidence="1" id="KW-0175">Coiled coil</keyword>
<dbReference type="SUPFAM" id="SSF111384">
    <property type="entry name" value="OmpH-like"/>
    <property type="match status" value="1"/>
</dbReference>
<proteinExistence type="predicted"/>
<keyword evidence="4" id="KW-1185">Reference proteome</keyword>
<sequence>MTLPFRRGSDRQMLNLIKLIAQGPFRALCVFLALACVSTAQAQQLGVPQANVLTLSSDRLFSESQFGRRVMREIESEGALLADENERIVAELSREEKDLTEKRAELPTEEFRPLAEAFDNKVQTHRESQRAKLDALARRSEEARQTFLVLVQPILIELLRESGASVVIERSNVFLSSDRTDVTNTAIARINKQIGDGSQLDDESKE</sequence>
<feature type="coiled-coil region" evidence="1">
    <location>
        <begin position="82"/>
        <end position="146"/>
    </location>
</feature>
<dbReference type="EMBL" id="CYPS01000008">
    <property type="protein sequence ID" value="CUH41450.1"/>
    <property type="molecule type" value="Genomic_DNA"/>
</dbReference>
<feature type="chain" id="PRO_5006061679" evidence="2">
    <location>
        <begin position="43"/>
        <end position="206"/>
    </location>
</feature>
<gene>
    <name evidence="3" type="ORF">RUM4293_00322</name>
</gene>
<dbReference type="SMART" id="SM00935">
    <property type="entry name" value="OmpH"/>
    <property type="match status" value="1"/>
</dbReference>
<reference evidence="4" key="1">
    <citation type="submission" date="2015-09" db="EMBL/GenBank/DDBJ databases">
        <authorList>
            <person name="Rodrigo-Torres L."/>
            <person name="Arahal D.R."/>
        </authorList>
    </citation>
    <scope>NUCLEOTIDE SEQUENCE [LARGE SCALE GENOMIC DNA]</scope>
    <source>
        <strain evidence="4">CECT 4293</strain>
    </source>
</reference>
<dbReference type="InterPro" id="IPR024930">
    <property type="entry name" value="Skp_dom_sf"/>
</dbReference>
<dbReference type="AlphaFoldDB" id="A0A0P1EKZ8"/>